<comment type="caution">
    <text evidence="2">The sequence shown here is derived from an EMBL/GenBank/DDBJ whole genome shotgun (WGS) entry which is preliminary data.</text>
</comment>
<keyword evidence="1" id="KW-0472">Membrane</keyword>
<gene>
    <name evidence="2" type="ORF">ACHHYP_20617</name>
</gene>
<keyword evidence="3" id="KW-1185">Reference proteome</keyword>
<accession>A0A1V9YHA3</accession>
<dbReference type="EMBL" id="JNBR01001826">
    <property type="protein sequence ID" value="OQR85070.1"/>
    <property type="molecule type" value="Genomic_DNA"/>
</dbReference>
<organism evidence="2 3">
    <name type="scientific">Achlya hypogyna</name>
    <name type="common">Oomycete</name>
    <name type="synonym">Protoachlya hypogyna</name>
    <dbReference type="NCBI Taxonomy" id="1202772"/>
    <lineage>
        <taxon>Eukaryota</taxon>
        <taxon>Sar</taxon>
        <taxon>Stramenopiles</taxon>
        <taxon>Oomycota</taxon>
        <taxon>Saprolegniomycetes</taxon>
        <taxon>Saprolegniales</taxon>
        <taxon>Achlyaceae</taxon>
        <taxon>Achlya</taxon>
    </lineage>
</organism>
<feature type="transmembrane region" description="Helical" evidence="1">
    <location>
        <begin position="126"/>
        <end position="151"/>
    </location>
</feature>
<feature type="transmembrane region" description="Helical" evidence="1">
    <location>
        <begin position="163"/>
        <end position="186"/>
    </location>
</feature>
<evidence type="ECO:0008006" key="4">
    <source>
        <dbReference type="Google" id="ProtNLM"/>
    </source>
</evidence>
<dbReference type="Proteomes" id="UP000243579">
    <property type="component" value="Unassembled WGS sequence"/>
</dbReference>
<reference evidence="2 3" key="1">
    <citation type="journal article" date="2014" name="Genome Biol. Evol.">
        <title>The secreted proteins of Achlya hypogyna and Thraustotheca clavata identify the ancestral oomycete secretome and reveal gene acquisitions by horizontal gene transfer.</title>
        <authorList>
            <person name="Misner I."/>
            <person name="Blouin N."/>
            <person name="Leonard G."/>
            <person name="Richards T.A."/>
            <person name="Lane C.E."/>
        </authorList>
    </citation>
    <scope>NUCLEOTIDE SEQUENCE [LARGE SCALE GENOMIC DNA]</scope>
    <source>
        <strain evidence="2 3">ATCC 48635</strain>
    </source>
</reference>
<sequence>MLGDAELARGAAVLVAAMGALLLATFVPSWFIYSTPDATARFGLLEFCTTMGNSSETCYSLHLAQRSLTLPVPSSSSAFETFTDFSICGRFGINATATTSVVARLTGVSTHDMARYLLWECDSPHLLSVGAVLAILVMTLSGILWTAAIAVTHRPWATHIGFGSLWLLLSLSFGWVFAEAIARAAWSLLVVGACDHLAHGIAIVFLIVAYVLEADALPALALYQTRFRARLEQGIYCV</sequence>
<evidence type="ECO:0000256" key="1">
    <source>
        <dbReference type="SAM" id="Phobius"/>
    </source>
</evidence>
<feature type="transmembrane region" description="Helical" evidence="1">
    <location>
        <begin position="198"/>
        <end position="223"/>
    </location>
</feature>
<dbReference type="OrthoDB" id="72940at2759"/>
<protein>
    <recommendedName>
        <fullName evidence="4">Transmembrane protein</fullName>
    </recommendedName>
</protein>
<keyword evidence="1" id="KW-1133">Transmembrane helix</keyword>
<proteinExistence type="predicted"/>
<evidence type="ECO:0000313" key="2">
    <source>
        <dbReference type="EMBL" id="OQR85070.1"/>
    </source>
</evidence>
<name>A0A1V9YHA3_ACHHY</name>
<evidence type="ECO:0000313" key="3">
    <source>
        <dbReference type="Proteomes" id="UP000243579"/>
    </source>
</evidence>
<feature type="transmembrane region" description="Helical" evidence="1">
    <location>
        <begin position="12"/>
        <end position="33"/>
    </location>
</feature>
<keyword evidence="1" id="KW-0812">Transmembrane</keyword>
<dbReference type="AlphaFoldDB" id="A0A1V9YHA3"/>